<dbReference type="PROSITE" id="PS51079">
    <property type="entry name" value="MBT"/>
    <property type="match status" value="2"/>
</dbReference>
<evidence type="ECO:0000256" key="3">
    <source>
        <dbReference type="SAM" id="MobiDB-lite"/>
    </source>
</evidence>
<dbReference type="OrthoDB" id="8188861at2759"/>
<reference evidence="4 5" key="1">
    <citation type="submission" date="2015-08" db="EMBL/GenBank/DDBJ databases">
        <title>Ancestral chromatin configuration constrains chromatin evolution on differentiating sex chromosomes in Drosophila.</title>
        <authorList>
            <person name="Zhou Q."/>
            <person name="Bachtrog D."/>
        </authorList>
    </citation>
    <scope>NUCLEOTIDE SEQUENCE [LARGE SCALE GENOMIC DNA]</scope>
    <source>
        <tissue evidence="4">Whole larvae</tissue>
    </source>
</reference>
<keyword evidence="5" id="KW-1185">Reference proteome</keyword>
<dbReference type="AlphaFoldDB" id="A0A0M4EVD4"/>
<dbReference type="PANTHER" id="PTHR12247:SF131">
    <property type="entry name" value="LD05287P"/>
    <property type="match status" value="1"/>
</dbReference>
<feature type="non-terminal residue" evidence="4">
    <location>
        <position position="1"/>
    </location>
</feature>
<dbReference type="Pfam" id="PF02820">
    <property type="entry name" value="MBT"/>
    <property type="match status" value="2"/>
</dbReference>
<dbReference type="Proteomes" id="UP000494163">
    <property type="component" value="Chromosome 3R"/>
</dbReference>
<protein>
    <submittedName>
        <fullName evidence="4">Scm</fullName>
    </submittedName>
</protein>
<feature type="repeat" description="MBT" evidence="2">
    <location>
        <begin position="174"/>
        <end position="264"/>
    </location>
</feature>
<dbReference type="EMBL" id="CP012526">
    <property type="protein sequence ID" value="ALC47267.1"/>
    <property type="molecule type" value="Genomic_DNA"/>
</dbReference>
<organism evidence="4 5">
    <name type="scientific">Drosophila busckii</name>
    <name type="common">Fruit fly</name>
    <dbReference type="NCBI Taxonomy" id="30019"/>
    <lineage>
        <taxon>Eukaryota</taxon>
        <taxon>Metazoa</taxon>
        <taxon>Ecdysozoa</taxon>
        <taxon>Arthropoda</taxon>
        <taxon>Hexapoda</taxon>
        <taxon>Insecta</taxon>
        <taxon>Pterygota</taxon>
        <taxon>Neoptera</taxon>
        <taxon>Endopterygota</taxon>
        <taxon>Diptera</taxon>
        <taxon>Brachycera</taxon>
        <taxon>Muscomorpha</taxon>
        <taxon>Ephydroidea</taxon>
        <taxon>Drosophilidae</taxon>
        <taxon>Drosophila</taxon>
    </lineage>
</organism>
<dbReference type="PANTHER" id="PTHR12247">
    <property type="entry name" value="POLYCOMB GROUP PROTEIN"/>
    <property type="match status" value="1"/>
</dbReference>
<dbReference type="GO" id="GO:0005634">
    <property type="term" value="C:nucleus"/>
    <property type="evidence" value="ECO:0007669"/>
    <property type="project" value="InterPro"/>
</dbReference>
<keyword evidence="1" id="KW-0677">Repeat</keyword>
<evidence type="ECO:0000256" key="1">
    <source>
        <dbReference type="ARBA" id="ARBA00022737"/>
    </source>
</evidence>
<dbReference type="STRING" id="30019.A0A0M4EVD4"/>
<feature type="repeat" description="MBT" evidence="2">
    <location>
        <begin position="67"/>
        <end position="166"/>
    </location>
</feature>
<gene>
    <name evidence="4" type="ORF">Dbus_chr3Rg2017</name>
</gene>
<proteinExistence type="predicted"/>
<dbReference type="GO" id="GO:0003682">
    <property type="term" value="F:chromatin binding"/>
    <property type="evidence" value="ECO:0007669"/>
    <property type="project" value="TreeGrafter"/>
</dbReference>
<evidence type="ECO:0000313" key="4">
    <source>
        <dbReference type="EMBL" id="ALC47267.1"/>
    </source>
</evidence>
<dbReference type="SMR" id="A0A0M4EVD4"/>
<dbReference type="InterPro" id="IPR050548">
    <property type="entry name" value="PcG_chromatin_remod_factors"/>
</dbReference>
<name>A0A0M4EVD4_DROBS</name>
<dbReference type="CDD" id="cd20101">
    <property type="entry name" value="MBT_L3MBTL1-like_rpt1"/>
    <property type="match status" value="1"/>
</dbReference>
<dbReference type="GO" id="GO:0042393">
    <property type="term" value="F:histone binding"/>
    <property type="evidence" value="ECO:0007669"/>
    <property type="project" value="TreeGrafter"/>
</dbReference>
<feature type="region of interest" description="Disordered" evidence="3">
    <location>
        <begin position="12"/>
        <end position="63"/>
    </location>
</feature>
<dbReference type="Gene3D" id="2.30.30.140">
    <property type="match status" value="2"/>
</dbReference>
<feature type="compositionally biased region" description="Low complexity" evidence="3">
    <location>
        <begin position="37"/>
        <end position="61"/>
    </location>
</feature>
<evidence type="ECO:0000256" key="2">
    <source>
        <dbReference type="PROSITE-ProRule" id="PRU00459"/>
    </source>
</evidence>
<sequence length="264" mass="29882">EYCSLACVRRAHKRRNPSAASGGSASKVMRTQEAKSKPTATVTSAAPAQQPQQQKPESKSSTGKRVFRWTEYLNVKNNGYAAPIHLFLNPFPISTNCFELGMKLEAIDPENCSLFCVCTIVEVRGYRLKLSFDGYSSMYDFWVNADSMDIFPPGWCERTSRLLQPPKGMQPERFSWCRYLVKTNAKAAPRALFTHLNDVAQPDLNGFSVGMHLEAEDLNDTGKICVATVADKLDERIRVHFDGWDDCYDFWVHVNSPYIHHCGW</sequence>
<dbReference type="OMA" id="WCESNSE"/>
<dbReference type="InterPro" id="IPR004092">
    <property type="entry name" value="Mbt"/>
</dbReference>
<accession>A0A0M4EVD4</accession>
<dbReference type="SUPFAM" id="SSF63748">
    <property type="entry name" value="Tudor/PWWP/MBT"/>
    <property type="match status" value="2"/>
</dbReference>
<dbReference type="GO" id="GO:0045892">
    <property type="term" value="P:negative regulation of DNA-templated transcription"/>
    <property type="evidence" value="ECO:0007669"/>
    <property type="project" value="TreeGrafter"/>
</dbReference>
<evidence type="ECO:0000313" key="5">
    <source>
        <dbReference type="Proteomes" id="UP000494163"/>
    </source>
</evidence>
<dbReference type="SMART" id="SM00561">
    <property type="entry name" value="MBT"/>
    <property type="match status" value="2"/>
</dbReference>
<feature type="non-terminal residue" evidence="4">
    <location>
        <position position="264"/>
    </location>
</feature>